<keyword evidence="17" id="KW-1185">Reference proteome</keyword>
<name>A0AAD9NV34_RIDPI</name>
<dbReference type="GO" id="GO:0070531">
    <property type="term" value="C:BRCA1-A complex"/>
    <property type="evidence" value="ECO:0007669"/>
    <property type="project" value="UniProtKB-UniRule"/>
</dbReference>
<keyword evidence="3 15" id="KW-0963">Cytoplasm</keyword>
<dbReference type="InterPro" id="IPR010358">
    <property type="entry name" value="BRE"/>
</dbReference>
<dbReference type="Pfam" id="PF06113">
    <property type="entry name" value="BRE"/>
    <property type="match status" value="1"/>
</dbReference>
<dbReference type="PANTHER" id="PTHR15189:SF7">
    <property type="entry name" value="BRISC AND BRCA1-A COMPLEX MEMBER 2"/>
    <property type="match status" value="1"/>
</dbReference>
<dbReference type="PANTHER" id="PTHR15189">
    <property type="entry name" value="BRISC AND BRCA1-A COMPLEX MEMBER 2"/>
    <property type="match status" value="1"/>
</dbReference>
<dbReference type="GO" id="GO:0031593">
    <property type="term" value="F:polyubiquitin modification-dependent protein binding"/>
    <property type="evidence" value="ECO:0007669"/>
    <property type="project" value="UniProtKB-UniRule"/>
</dbReference>
<dbReference type="GO" id="GO:0005737">
    <property type="term" value="C:cytoplasm"/>
    <property type="evidence" value="ECO:0007669"/>
    <property type="project" value="UniProtKB-SubCell"/>
</dbReference>
<organism evidence="16 17">
    <name type="scientific">Ridgeia piscesae</name>
    <name type="common">Tubeworm</name>
    <dbReference type="NCBI Taxonomy" id="27915"/>
    <lineage>
        <taxon>Eukaryota</taxon>
        <taxon>Metazoa</taxon>
        <taxon>Spiralia</taxon>
        <taxon>Lophotrochozoa</taxon>
        <taxon>Annelida</taxon>
        <taxon>Polychaeta</taxon>
        <taxon>Sedentaria</taxon>
        <taxon>Canalipalpata</taxon>
        <taxon>Sabellida</taxon>
        <taxon>Siboglinidae</taxon>
        <taxon>Ridgeia</taxon>
    </lineage>
</organism>
<evidence type="ECO:0000256" key="15">
    <source>
        <dbReference type="RuleBase" id="RU368019"/>
    </source>
</evidence>
<evidence type="ECO:0000256" key="11">
    <source>
        <dbReference type="ARBA" id="ARBA00023204"/>
    </source>
</evidence>
<proteinExistence type="inferred from homology"/>
<evidence type="ECO:0000256" key="10">
    <source>
        <dbReference type="ARBA" id="ARBA00022853"/>
    </source>
</evidence>
<dbReference type="GO" id="GO:0070552">
    <property type="term" value="C:BRISC complex"/>
    <property type="evidence" value="ECO:0007669"/>
    <property type="project" value="UniProtKB-UniRule"/>
</dbReference>
<evidence type="ECO:0000256" key="13">
    <source>
        <dbReference type="ARBA" id="ARBA00023306"/>
    </source>
</evidence>
<comment type="subunit">
    <text evidence="15">Component of the ARISC complex. Component of the BRCA1-A complex. Component of the BRISC complex. Binds polyubiquitin.</text>
</comment>
<dbReference type="CDD" id="cd23664">
    <property type="entry name" value="BRE"/>
    <property type="match status" value="1"/>
</dbReference>
<evidence type="ECO:0000313" key="16">
    <source>
        <dbReference type="EMBL" id="KAK2181811.1"/>
    </source>
</evidence>
<comment type="caution">
    <text evidence="16">The sequence shown here is derived from an EMBL/GenBank/DDBJ whole genome shotgun (WGS) entry which is preliminary data.</text>
</comment>
<comment type="similarity">
    <text evidence="14 15">Belongs to the BABAM2 family.</text>
</comment>
<evidence type="ECO:0000256" key="14">
    <source>
        <dbReference type="ARBA" id="ARBA00025766"/>
    </source>
</evidence>
<accession>A0AAD9NV34</accession>
<dbReference type="AlphaFoldDB" id="A0AAD9NV34"/>
<evidence type="ECO:0000256" key="4">
    <source>
        <dbReference type="ARBA" id="ARBA00022618"/>
    </source>
</evidence>
<comment type="domain">
    <text evidence="15">Contains 2 ubiquitin-conjugating enzyme family-like (UEV-like) regions. These regions lack the critical Cys residues required for ubiquitination but retain the ability to bind ubiquitin.</text>
</comment>
<dbReference type="GO" id="GO:0006302">
    <property type="term" value="P:double-strand break repair"/>
    <property type="evidence" value="ECO:0007669"/>
    <property type="project" value="UniProtKB-UniRule"/>
</dbReference>
<evidence type="ECO:0000313" key="17">
    <source>
        <dbReference type="Proteomes" id="UP001209878"/>
    </source>
</evidence>
<keyword evidence="7 15" id="KW-0227">DNA damage</keyword>
<keyword evidence="6" id="KW-0677">Repeat</keyword>
<dbReference type="GO" id="GO:0006915">
    <property type="term" value="P:apoptotic process"/>
    <property type="evidence" value="ECO:0007669"/>
    <property type="project" value="UniProtKB-UniRule"/>
</dbReference>
<evidence type="ECO:0000256" key="12">
    <source>
        <dbReference type="ARBA" id="ARBA00023242"/>
    </source>
</evidence>
<sequence>MGSNLINLFSPGIVRYVESVLTEGRVGVCSGAIHIKDITTGCSSLIKSPCADRFRLVIPYAGHSVTWEVLFNSNVPDEPPDFIFGDPNFIPDIDNIQSLVNWEPADPKGLIYVVSELLEEYKKYQESILRNISRMQFEYTSLLEVFEESKVEVIVMHRTERQVGPINFLIRLPVDFSRIPTYLTKDNPGEDAAVLLVTYETADGTKVTPQLFLSPRVEQCLGGATMLRIPHLTPSHCLIDYVPIVCELVTNTVDQVVASFEKRQEYIATFLGHFGRCVVEYDVEAFSKISFLMEWHDFFFLITIDLPRLFPAQCPVFTFQSVYHEAVDGQPYSKVVSDYPYSPRWTSREMAERARVYILDHIAGFQKGSVTQGSLQQ</sequence>
<comment type="subcellular location">
    <subcellularLocation>
        <location evidence="15">Cytoplasm</location>
    </subcellularLocation>
    <subcellularLocation>
        <location evidence="1 15">Nucleus</location>
    </subcellularLocation>
    <text evidence="15">Localizes at sites of DNA damage at double-strand breaks (DSBs).</text>
</comment>
<evidence type="ECO:0000256" key="7">
    <source>
        <dbReference type="ARBA" id="ARBA00022763"/>
    </source>
</evidence>
<reference evidence="16" key="1">
    <citation type="journal article" date="2023" name="Mol. Biol. Evol.">
        <title>Third-Generation Sequencing Reveals the Adaptive Role of the Epigenome in Three Deep-Sea Polychaetes.</title>
        <authorList>
            <person name="Perez M."/>
            <person name="Aroh O."/>
            <person name="Sun Y."/>
            <person name="Lan Y."/>
            <person name="Juniper S.K."/>
            <person name="Young C.R."/>
            <person name="Angers B."/>
            <person name="Qian P.Y."/>
        </authorList>
    </citation>
    <scope>NUCLEOTIDE SEQUENCE</scope>
    <source>
        <strain evidence="16">R07B-5</strain>
    </source>
</reference>
<keyword evidence="12 15" id="KW-0539">Nucleus</keyword>
<evidence type="ECO:0000256" key="9">
    <source>
        <dbReference type="ARBA" id="ARBA00022786"/>
    </source>
</evidence>
<comment type="function">
    <text evidence="15">May play a role in homeostasis or cellular differentiation in cells of neural, epithelial and germline origins. May also act as a death receptor-associated anti-apoptotic protein, which inhibits the mitochondrial apoptotic pathway.</text>
</comment>
<keyword evidence="11 15" id="KW-0234">DNA repair</keyword>
<keyword evidence="9 15" id="KW-0833">Ubl conjugation pathway</keyword>
<dbReference type="GO" id="GO:0045739">
    <property type="term" value="P:positive regulation of DNA repair"/>
    <property type="evidence" value="ECO:0007669"/>
    <property type="project" value="UniProtKB-UniRule"/>
</dbReference>
<evidence type="ECO:0000256" key="6">
    <source>
        <dbReference type="ARBA" id="ARBA00022737"/>
    </source>
</evidence>
<evidence type="ECO:0000256" key="3">
    <source>
        <dbReference type="ARBA" id="ARBA00022490"/>
    </source>
</evidence>
<protein>
    <recommendedName>
        <fullName evidence="2 15">BRISC and BRCA1-A complex member 2</fullName>
    </recommendedName>
</protein>
<dbReference type="Proteomes" id="UP001209878">
    <property type="component" value="Unassembled WGS sequence"/>
</dbReference>
<evidence type="ECO:0000256" key="8">
    <source>
        <dbReference type="ARBA" id="ARBA00022776"/>
    </source>
</evidence>
<keyword evidence="13 15" id="KW-0131">Cell cycle</keyword>
<dbReference type="EMBL" id="JAODUO010000380">
    <property type="protein sequence ID" value="KAK2181811.1"/>
    <property type="molecule type" value="Genomic_DNA"/>
</dbReference>
<evidence type="ECO:0000256" key="2">
    <source>
        <dbReference type="ARBA" id="ARBA00019438"/>
    </source>
</evidence>
<dbReference type="GO" id="GO:0006325">
    <property type="term" value="P:chromatin organization"/>
    <property type="evidence" value="ECO:0007669"/>
    <property type="project" value="UniProtKB-UniRule"/>
</dbReference>
<evidence type="ECO:0000256" key="5">
    <source>
        <dbReference type="ARBA" id="ARBA00022703"/>
    </source>
</evidence>
<keyword evidence="5 15" id="KW-0053">Apoptosis</keyword>
<gene>
    <name evidence="16" type="ORF">NP493_375g02071</name>
</gene>
<evidence type="ECO:0000256" key="1">
    <source>
        <dbReference type="ARBA" id="ARBA00004123"/>
    </source>
</evidence>
<dbReference type="GO" id="GO:0051301">
    <property type="term" value="P:cell division"/>
    <property type="evidence" value="ECO:0007669"/>
    <property type="project" value="UniProtKB-UniRule"/>
</dbReference>
<dbReference type="GO" id="GO:0010212">
    <property type="term" value="P:response to ionizing radiation"/>
    <property type="evidence" value="ECO:0007669"/>
    <property type="project" value="UniProtKB-UniRule"/>
</dbReference>
<keyword evidence="8 15" id="KW-0498">Mitosis</keyword>
<keyword evidence="4 15" id="KW-0132">Cell division</keyword>
<dbReference type="GO" id="GO:0007095">
    <property type="term" value="P:mitotic G2 DNA damage checkpoint signaling"/>
    <property type="evidence" value="ECO:0007669"/>
    <property type="project" value="UniProtKB-UniRule"/>
</dbReference>
<keyword evidence="10 15" id="KW-0156">Chromatin regulator</keyword>